<feature type="domain" description="Acyl-CoA oxidase/dehydrogenase middle" evidence="13">
    <location>
        <begin position="135"/>
        <end position="226"/>
    </location>
</feature>
<dbReference type="Pfam" id="PF00441">
    <property type="entry name" value="Acyl-CoA_dh_1"/>
    <property type="match status" value="1"/>
</dbReference>
<evidence type="ECO:0000259" key="12">
    <source>
        <dbReference type="Pfam" id="PF00441"/>
    </source>
</evidence>
<dbReference type="PANTHER" id="PTHR42807:SF1">
    <property type="entry name" value="GLUTARYL-COA DEHYDROGENASE, MITOCHONDRIAL"/>
    <property type="match status" value="1"/>
</dbReference>
<dbReference type="InterPro" id="IPR052033">
    <property type="entry name" value="Glutaryl-CoA_DH_mitochondrial"/>
</dbReference>
<dbReference type="SUPFAM" id="SSF47203">
    <property type="entry name" value="Acyl-CoA dehydrogenase C-terminal domain-like"/>
    <property type="match status" value="1"/>
</dbReference>
<dbReference type="EMBL" id="JBHUMD010000007">
    <property type="protein sequence ID" value="MFD2601739.1"/>
    <property type="molecule type" value="Genomic_DNA"/>
</dbReference>
<evidence type="ECO:0000313" key="15">
    <source>
        <dbReference type="EMBL" id="MFD2601739.1"/>
    </source>
</evidence>
<evidence type="ECO:0000256" key="9">
    <source>
        <dbReference type="ARBA" id="ARBA00039033"/>
    </source>
</evidence>
<dbReference type="SUPFAM" id="SSF56645">
    <property type="entry name" value="Acyl-CoA dehydrogenase NM domain-like"/>
    <property type="match status" value="1"/>
</dbReference>
<dbReference type="InterPro" id="IPR046373">
    <property type="entry name" value="Acyl-CoA_Oxase/DH_mid-dom_sf"/>
</dbReference>
<dbReference type="InterPro" id="IPR009075">
    <property type="entry name" value="AcylCo_DH/oxidase_C"/>
</dbReference>
<keyword evidence="5" id="KW-0809">Transit peptide</keyword>
<dbReference type="InterPro" id="IPR006089">
    <property type="entry name" value="Acyl-CoA_DH_CS"/>
</dbReference>
<dbReference type="PANTHER" id="PTHR42807">
    <property type="entry name" value="GLUTARYL-COA DEHYDROGENASE, MITOCHONDRIAL"/>
    <property type="match status" value="1"/>
</dbReference>
<comment type="similarity">
    <text evidence="2 11">Belongs to the acyl-CoA dehydrogenase family.</text>
</comment>
<dbReference type="EC" id="1.3.8.6" evidence="9"/>
<feature type="domain" description="Acyl-CoA dehydrogenase/oxidase N-terminal" evidence="14">
    <location>
        <begin position="19"/>
        <end position="131"/>
    </location>
</feature>
<comment type="cofactor">
    <cofactor evidence="1 11">
        <name>FAD</name>
        <dbReference type="ChEBI" id="CHEBI:57692"/>
    </cofactor>
</comment>
<keyword evidence="4 11" id="KW-0274">FAD</keyword>
<evidence type="ECO:0000256" key="1">
    <source>
        <dbReference type="ARBA" id="ARBA00001974"/>
    </source>
</evidence>
<evidence type="ECO:0000256" key="5">
    <source>
        <dbReference type="ARBA" id="ARBA00022946"/>
    </source>
</evidence>
<feature type="domain" description="Acyl-CoA dehydrogenase/oxidase C-terminal" evidence="12">
    <location>
        <begin position="238"/>
        <end position="383"/>
    </location>
</feature>
<dbReference type="InterPro" id="IPR009100">
    <property type="entry name" value="AcylCoA_DH/oxidase_NM_dom_sf"/>
</dbReference>
<evidence type="ECO:0000256" key="4">
    <source>
        <dbReference type="ARBA" id="ARBA00022827"/>
    </source>
</evidence>
<dbReference type="Gene3D" id="2.40.110.10">
    <property type="entry name" value="Butyryl-CoA Dehydrogenase, subunit A, domain 2"/>
    <property type="match status" value="1"/>
</dbReference>
<evidence type="ECO:0000256" key="10">
    <source>
        <dbReference type="ARBA" id="ARBA00049493"/>
    </source>
</evidence>
<evidence type="ECO:0000256" key="7">
    <source>
        <dbReference type="ARBA" id="ARBA00037899"/>
    </source>
</evidence>
<evidence type="ECO:0000256" key="11">
    <source>
        <dbReference type="RuleBase" id="RU362125"/>
    </source>
</evidence>
<dbReference type="PROSITE" id="PS00073">
    <property type="entry name" value="ACYL_COA_DH_2"/>
    <property type="match status" value="1"/>
</dbReference>
<dbReference type="Gene3D" id="1.20.140.10">
    <property type="entry name" value="Butyryl-CoA Dehydrogenase, subunit A, domain 3"/>
    <property type="match status" value="1"/>
</dbReference>
<evidence type="ECO:0000259" key="14">
    <source>
        <dbReference type="Pfam" id="PF02771"/>
    </source>
</evidence>
<dbReference type="InterPro" id="IPR006091">
    <property type="entry name" value="Acyl-CoA_Oxase/DH_mid-dom"/>
</dbReference>
<dbReference type="Gene3D" id="1.10.540.10">
    <property type="entry name" value="Acyl-CoA dehydrogenase/oxidase, N-terminal domain"/>
    <property type="match status" value="1"/>
</dbReference>
<evidence type="ECO:0000259" key="13">
    <source>
        <dbReference type="Pfam" id="PF02770"/>
    </source>
</evidence>
<name>A0ABW5NUF9_9FLAO</name>
<organism evidence="15 16">
    <name type="scientific">Flavobacterium suzhouense</name>
    <dbReference type="NCBI Taxonomy" id="1529638"/>
    <lineage>
        <taxon>Bacteria</taxon>
        <taxon>Pseudomonadati</taxon>
        <taxon>Bacteroidota</taxon>
        <taxon>Flavobacteriia</taxon>
        <taxon>Flavobacteriales</taxon>
        <taxon>Flavobacteriaceae</taxon>
        <taxon>Flavobacterium</taxon>
    </lineage>
</organism>
<dbReference type="InterPro" id="IPR037069">
    <property type="entry name" value="AcylCoA_DH/ox_N_sf"/>
</dbReference>
<comment type="pathway">
    <text evidence="8">Amino-acid metabolism; tryptophan metabolism.</text>
</comment>
<evidence type="ECO:0000256" key="2">
    <source>
        <dbReference type="ARBA" id="ARBA00009347"/>
    </source>
</evidence>
<comment type="pathway">
    <text evidence="7">Amino-acid metabolism; lysine degradation.</text>
</comment>
<comment type="caution">
    <text evidence="15">The sequence shown here is derived from an EMBL/GenBank/DDBJ whole genome shotgun (WGS) entry which is preliminary data.</text>
</comment>
<dbReference type="InterPro" id="IPR036250">
    <property type="entry name" value="AcylCo_DH-like_C"/>
</dbReference>
<dbReference type="Proteomes" id="UP001597480">
    <property type="component" value="Unassembled WGS sequence"/>
</dbReference>
<protein>
    <recommendedName>
        <fullName evidence="9">glutaryl-CoA dehydrogenase (ETF)</fullName>
        <ecNumber evidence="9">1.3.8.6</ecNumber>
    </recommendedName>
</protein>
<reference evidence="16" key="1">
    <citation type="journal article" date="2019" name="Int. J. Syst. Evol. Microbiol.">
        <title>The Global Catalogue of Microorganisms (GCM) 10K type strain sequencing project: providing services to taxonomists for standard genome sequencing and annotation.</title>
        <authorList>
            <consortium name="The Broad Institute Genomics Platform"/>
            <consortium name="The Broad Institute Genome Sequencing Center for Infectious Disease"/>
            <person name="Wu L."/>
            <person name="Ma J."/>
        </authorList>
    </citation>
    <scope>NUCLEOTIDE SEQUENCE [LARGE SCALE GENOMIC DNA]</scope>
    <source>
        <strain evidence="16">KCTC 42107</strain>
    </source>
</reference>
<accession>A0ABW5NUF9</accession>
<dbReference type="RefSeq" id="WP_114756276.1">
    <property type="nucleotide sequence ID" value="NZ_JBHUMD010000007.1"/>
</dbReference>
<evidence type="ECO:0000256" key="6">
    <source>
        <dbReference type="ARBA" id="ARBA00023002"/>
    </source>
</evidence>
<comment type="catalytic activity">
    <reaction evidence="10">
        <text>glutaryl-CoA + oxidized [electron-transfer flavoprotein] + 2 H(+) = (2E)-butenoyl-CoA + reduced [electron-transfer flavoprotein] + CO2</text>
        <dbReference type="Rhea" id="RHEA:13389"/>
        <dbReference type="Rhea" id="RHEA-COMP:10685"/>
        <dbReference type="Rhea" id="RHEA-COMP:10686"/>
        <dbReference type="ChEBI" id="CHEBI:15378"/>
        <dbReference type="ChEBI" id="CHEBI:16526"/>
        <dbReference type="ChEBI" id="CHEBI:57332"/>
        <dbReference type="ChEBI" id="CHEBI:57378"/>
        <dbReference type="ChEBI" id="CHEBI:57692"/>
        <dbReference type="ChEBI" id="CHEBI:58307"/>
        <dbReference type="EC" id="1.3.8.6"/>
    </reaction>
</comment>
<keyword evidence="6 11" id="KW-0560">Oxidoreductase</keyword>
<proteinExistence type="inferred from homology"/>
<dbReference type="Pfam" id="PF02770">
    <property type="entry name" value="Acyl-CoA_dh_M"/>
    <property type="match status" value="1"/>
</dbReference>
<dbReference type="Pfam" id="PF02771">
    <property type="entry name" value="Acyl-CoA_dh_N"/>
    <property type="match status" value="1"/>
</dbReference>
<keyword evidence="3 11" id="KW-0285">Flavoprotein</keyword>
<gene>
    <name evidence="15" type="ORF">ACFSR3_06690</name>
</gene>
<evidence type="ECO:0000256" key="8">
    <source>
        <dbReference type="ARBA" id="ARBA00037927"/>
    </source>
</evidence>
<dbReference type="InterPro" id="IPR013786">
    <property type="entry name" value="AcylCoA_DH/ox_N"/>
</dbReference>
<keyword evidence="16" id="KW-1185">Reference proteome</keyword>
<evidence type="ECO:0000313" key="16">
    <source>
        <dbReference type="Proteomes" id="UP001597480"/>
    </source>
</evidence>
<evidence type="ECO:0000256" key="3">
    <source>
        <dbReference type="ARBA" id="ARBA00022630"/>
    </source>
</evidence>
<sequence>MKPDLFQAPDYYLLDELLSDEHKMVRDAAREWVKREVSPIIEDYAQKAEFPNQIINGLAEIGAFGPYIPEEYGGAGLDQISYGLIMQEIERGDSGVRSTASVQSSLVMYPIWKYGNEEQRMKYLPKLASGEFMGCFGLTEPDFGSNPGGMITNFKDMGDHYLLNGAKMWISNAPFADIAVVWAKDETGRIHGLIVERGMEGFTTPETHNKWSLRASATGELIFDNVKVPKENLLPNKSGLGAPLGCLDSARYGIAWGAIGAAMDCYDTALRYAKERVQFDKPIAATQLQQKKLAEMITEITKAQLLTWRLGVLRNEGKATSAQISMAKRNNVDMAINIAREARQILGGMGITGEYSIMRHMMNLESVITYEGTHDIHLLITGMDITGHAAFK</sequence>